<organism evidence="2 3">
    <name type="scientific">Croceimicrobium hydrocarbonivorans</name>
    <dbReference type="NCBI Taxonomy" id="2761580"/>
    <lineage>
        <taxon>Bacteria</taxon>
        <taxon>Pseudomonadati</taxon>
        <taxon>Bacteroidota</taxon>
        <taxon>Flavobacteriia</taxon>
        <taxon>Flavobacteriales</taxon>
        <taxon>Owenweeksiaceae</taxon>
        <taxon>Croceimicrobium</taxon>
    </lineage>
</organism>
<name>A0A7H0VD23_9FLAO</name>
<keyword evidence="1" id="KW-1133">Transmembrane helix</keyword>
<dbReference type="Pfam" id="PF11188">
    <property type="entry name" value="DUF2975"/>
    <property type="match status" value="1"/>
</dbReference>
<reference evidence="2 3" key="1">
    <citation type="submission" date="2020-08" db="EMBL/GenBank/DDBJ databases">
        <title>Croceimicrobium hydrocarbonivorans gen. nov., sp. nov., a novel marine bacterium isolated from a bacterial consortium that degrades polyethylene terephthalate.</title>
        <authorList>
            <person name="Liu R."/>
        </authorList>
    </citation>
    <scope>NUCLEOTIDE SEQUENCE [LARGE SCALE GENOMIC DNA]</scope>
    <source>
        <strain evidence="2 3">A20-9</strain>
    </source>
</reference>
<evidence type="ECO:0000256" key="1">
    <source>
        <dbReference type="SAM" id="Phobius"/>
    </source>
</evidence>
<gene>
    <name evidence="2" type="ORF">H4K34_14735</name>
</gene>
<dbReference type="InterPro" id="IPR021354">
    <property type="entry name" value="DUF2975"/>
</dbReference>
<proteinExistence type="predicted"/>
<evidence type="ECO:0000313" key="2">
    <source>
        <dbReference type="EMBL" id="QNR23621.1"/>
    </source>
</evidence>
<dbReference type="EMBL" id="CP060139">
    <property type="protein sequence ID" value="QNR23621.1"/>
    <property type="molecule type" value="Genomic_DNA"/>
</dbReference>
<accession>A0A7H0VD23</accession>
<keyword evidence="3" id="KW-1185">Reference proteome</keyword>
<feature type="transmembrane region" description="Helical" evidence="1">
    <location>
        <begin position="144"/>
        <end position="164"/>
    </location>
</feature>
<dbReference type="RefSeq" id="WP_210758154.1">
    <property type="nucleotide sequence ID" value="NZ_CP060139.1"/>
</dbReference>
<dbReference type="Proteomes" id="UP000516305">
    <property type="component" value="Chromosome"/>
</dbReference>
<feature type="transmembrane region" description="Helical" evidence="1">
    <location>
        <begin position="113"/>
        <end position="132"/>
    </location>
</feature>
<dbReference type="KEGG" id="chyd:H4K34_14735"/>
<feature type="transmembrane region" description="Helical" evidence="1">
    <location>
        <begin position="12"/>
        <end position="30"/>
    </location>
</feature>
<sequence>MKRKDYLRLSGWVLQFMRGLCVIALAFMLYDGIRHSLDPEYYFVRWEWYGLSGDMDFVEEGEYPPQTAASYYFNWIQISIQLLLMFLVWTQLIKVLNSVVSFETFISDNPIRFRKIGSLILGIFFLDLFHFFDGMASADTEIQVGANFSILFFALGAYVLAIVFEEGKRLAEEQKLIV</sequence>
<keyword evidence="1" id="KW-0472">Membrane</keyword>
<protein>
    <submittedName>
        <fullName evidence="2">DUF2975 domain-containing protein</fullName>
    </submittedName>
</protein>
<dbReference type="AlphaFoldDB" id="A0A7H0VD23"/>
<keyword evidence="1" id="KW-0812">Transmembrane</keyword>
<evidence type="ECO:0000313" key="3">
    <source>
        <dbReference type="Proteomes" id="UP000516305"/>
    </source>
</evidence>
<feature type="transmembrane region" description="Helical" evidence="1">
    <location>
        <begin position="72"/>
        <end position="92"/>
    </location>
</feature>